<organism evidence="1 2">
    <name type="scientific">Solibacillus silvestris (strain StLB046)</name>
    <name type="common">Bacillus silvestris</name>
    <dbReference type="NCBI Taxonomy" id="1002809"/>
    <lineage>
        <taxon>Bacteria</taxon>
        <taxon>Bacillati</taxon>
        <taxon>Bacillota</taxon>
        <taxon>Bacilli</taxon>
        <taxon>Bacillales</taxon>
        <taxon>Caryophanaceae</taxon>
        <taxon>Solibacillus</taxon>
    </lineage>
</organism>
<sequence length="67" mass="8168">MKPLGKIKRGLLLEQTFDILENFHLILEDLVRVFENRDDLFEEVQNILENRKFIRTNKNILEHLELY</sequence>
<dbReference type="PATRIC" id="fig|1002809.3.peg.2940"/>
<dbReference type="Proteomes" id="UP000006691">
    <property type="component" value="Chromosome"/>
</dbReference>
<evidence type="ECO:0000313" key="1">
    <source>
        <dbReference type="EMBL" id="BAK17342.1"/>
    </source>
</evidence>
<dbReference type="EMBL" id="AP012157">
    <property type="protein sequence ID" value="BAK17342.1"/>
    <property type="molecule type" value="Genomic_DNA"/>
</dbReference>
<name>F2F2P4_SOLSS</name>
<gene>
    <name evidence="1" type="ordered locus">SSIL_2919</name>
</gene>
<dbReference type="KEGG" id="siv:SSIL_2919"/>
<keyword evidence="2" id="KW-1185">Reference proteome</keyword>
<proteinExistence type="predicted"/>
<reference evidence="2" key="1">
    <citation type="submission" date="2011-04" db="EMBL/GenBank/DDBJ databases">
        <title>Genome sequence of Solibacillus silvestris StLB046.</title>
        <authorList>
            <person name="Morohoshi T."/>
            <person name="Someya N."/>
            <person name="Ikeda T."/>
        </authorList>
    </citation>
    <scope>NUCLEOTIDE SEQUENCE [LARGE SCALE GENOMIC DNA]</scope>
    <source>
        <strain evidence="2">StLB046</strain>
    </source>
</reference>
<accession>F2F2P4</accession>
<protein>
    <submittedName>
        <fullName evidence="1">3-hydroxyacyl-CoA dehydrogenase</fullName>
    </submittedName>
</protein>
<dbReference type="AlphaFoldDB" id="F2F2P4"/>
<reference evidence="1 2" key="2">
    <citation type="journal article" date="2012" name="J. Biosci. Bioeng.">
        <title>Complete genome sequence and characterization of the N-acylhomoserine lactone-degrading gene of the potato leaf-associated Solibacillus silvestris.</title>
        <authorList>
            <person name="Morohoshi T."/>
            <person name="Tominaga Y."/>
            <person name="Someya N."/>
            <person name="Ikeda T."/>
        </authorList>
    </citation>
    <scope>NUCLEOTIDE SEQUENCE [LARGE SCALE GENOMIC DNA]</scope>
    <source>
        <strain evidence="1 2">StLB046</strain>
    </source>
</reference>
<dbReference type="HOGENOM" id="CLU_2810155_0_0_9"/>
<evidence type="ECO:0000313" key="2">
    <source>
        <dbReference type="Proteomes" id="UP000006691"/>
    </source>
</evidence>
<dbReference type="STRING" id="1002809.SSIL_2919"/>